<reference evidence="1 2" key="1">
    <citation type="journal article" date="2023" name="Sci. Data">
        <title>Genome assembly of the Korean intertidal mud-creeper Batillaria attramentaria.</title>
        <authorList>
            <person name="Patra A.K."/>
            <person name="Ho P.T."/>
            <person name="Jun S."/>
            <person name="Lee S.J."/>
            <person name="Kim Y."/>
            <person name="Won Y.J."/>
        </authorList>
    </citation>
    <scope>NUCLEOTIDE SEQUENCE [LARGE SCALE GENOMIC DNA]</scope>
    <source>
        <strain evidence="1">Wonlab-2016</strain>
    </source>
</reference>
<proteinExistence type="predicted"/>
<comment type="caution">
    <text evidence="1">The sequence shown here is derived from an EMBL/GenBank/DDBJ whole genome shotgun (WGS) entry which is preliminary data.</text>
</comment>
<evidence type="ECO:0000313" key="1">
    <source>
        <dbReference type="EMBL" id="KAK7464605.1"/>
    </source>
</evidence>
<sequence>MTRFILIIRDNEKQKKKNKTWKALGTIGRLTLQRQVHGRRHMRWGWRRKMFGSDQNGKAVRKSGSRWCWHKMLAMLYWHTLMPAMLYWHTLIKATRITINRKNHSNTHTHDDAPEFSIHRVTHVPLGATAKM</sequence>
<keyword evidence="2" id="KW-1185">Reference proteome</keyword>
<gene>
    <name evidence="1" type="ORF">BaRGS_00037844</name>
</gene>
<dbReference type="AlphaFoldDB" id="A0ABD0J7R9"/>
<evidence type="ECO:0000313" key="2">
    <source>
        <dbReference type="Proteomes" id="UP001519460"/>
    </source>
</evidence>
<organism evidence="1 2">
    <name type="scientific">Batillaria attramentaria</name>
    <dbReference type="NCBI Taxonomy" id="370345"/>
    <lineage>
        <taxon>Eukaryota</taxon>
        <taxon>Metazoa</taxon>
        <taxon>Spiralia</taxon>
        <taxon>Lophotrochozoa</taxon>
        <taxon>Mollusca</taxon>
        <taxon>Gastropoda</taxon>
        <taxon>Caenogastropoda</taxon>
        <taxon>Sorbeoconcha</taxon>
        <taxon>Cerithioidea</taxon>
        <taxon>Batillariidae</taxon>
        <taxon>Batillaria</taxon>
    </lineage>
</organism>
<name>A0ABD0J7R9_9CAEN</name>
<accession>A0ABD0J7R9</accession>
<dbReference type="Proteomes" id="UP001519460">
    <property type="component" value="Unassembled WGS sequence"/>
</dbReference>
<dbReference type="EMBL" id="JACVVK020000583">
    <property type="protein sequence ID" value="KAK7464605.1"/>
    <property type="molecule type" value="Genomic_DNA"/>
</dbReference>
<protein>
    <submittedName>
        <fullName evidence="1">Uncharacterized protein</fullName>
    </submittedName>
</protein>